<dbReference type="OMA" id="IAWINEC"/>
<dbReference type="EnsemblPlants" id="Ma11_t16890.2">
    <property type="protein sequence ID" value="Ma11_p16890.2"/>
    <property type="gene ID" value="Ma11_g16890"/>
</dbReference>
<dbReference type="EMBL" id="HG996475">
    <property type="protein sequence ID" value="CAG1864813.1"/>
    <property type="molecule type" value="Genomic_DNA"/>
</dbReference>
<dbReference type="AlphaFoldDB" id="A0A804L8P5"/>
<dbReference type="OrthoDB" id="2107747at2759"/>
<keyword evidence="3" id="KW-1185">Reference proteome</keyword>
<dbReference type="GO" id="GO:0030246">
    <property type="term" value="F:carbohydrate binding"/>
    <property type="evidence" value="ECO:0007669"/>
    <property type="project" value="InterPro"/>
</dbReference>
<protein>
    <submittedName>
        <fullName evidence="1">(wild Malaysian banana) hypothetical protein</fullName>
    </submittedName>
</protein>
<organism evidence="2 3">
    <name type="scientific">Musa acuminata subsp. malaccensis</name>
    <name type="common">Wild banana</name>
    <name type="synonym">Musa malaccensis</name>
    <dbReference type="NCBI Taxonomy" id="214687"/>
    <lineage>
        <taxon>Eukaryota</taxon>
        <taxon>Viridiplantae</taxon>
        <taxon>Streptophyta</taxon>
        <taxon>Embryophyta</taxon>
        <taxon>Tracheophyta</taxon>
        <taxon>Spermatophyta</taxon>
        <taxon>Magnoliopsida</taxon>
        <taxon>Liliopsida</taxon>
        <taxon>Zingiberales</taxon>
        <taxon>Musaceae</taxon>
        <taxon>Musa</taxon>
    </lineage>
</organism>
<dbReference type="InterPro" id="IPR052147">
    <property type="entry name" value="PP2-like/Lectin"/>
</dbReference>
<evidence type="ECO:0000313" key="3">
    <source>
        <dbReference type="Proteomes" id="UP000012960"/>
    </source>
</evidence>
<reference evidence="1" key="1">
    <citation type="submission" date="2021-03" db="EMBL/GenBank/DDBJ databases">
        <authorList>
            <consortium name="Genoscope - CEA"/>
            <person name="William W."/>
        </authorList>
    </citation>
    <scope>NUCLEOTIDE SEQUENCE</scope>
    <source>
        <strain evidence="1">Doubled-haploid Pahang</strain>
    </source>
</reference>
<dbReference type="InParanoid" id="A0A804L8P5"/>
<dbReference type="InterPro" id="IPR025886">
    <property type="entry name" value="PP2-like"/>
</dbReference>
<dbReference type="PANTHER" id="PTHR48478:SF1">
    <property type="entry name" value="LECTIN-LIKE"/>
    <property type="match status" value="1"/>
</dbReference>
<evidence type="ECO:0000313" key="1">
    <source>
        <dbReference type="EMBL" id="CAG1864813.1"/>
    </source>
</evidence>
<accession>A0A804L8P5</accession>
<dbReference type="Pfam" id="PF14299">
    <property type="entry name" value="PP2"/>
    <property type="match status" value="1"/>
</dbReference>
<evidence type="ECO:0000313" key="2">
    <source>
        <dbReference type="EnsemblPlants" id="Ma11_p16890.2"/>
    </source>
</evidence>
<reference evidence="2" key="2">
    <citation type="submission" date="2021-05" db="UniProtKB">
        <authorList>
            <consortium name="EnsemblPlants"/>
        </authorList>
    </citation>
    <scope>IDENTIFICATION</scope>
    <source>
        <strain evidence="2">subsp. malaccensis</strain>
    </source>
</reference>
<sequence length="199" mass="22980">MSLQGHAVECHTSHWLADHSQGRVNAAEHIIHIPAKAMNITWGRDGRFWRWNELPKDEQPKDFSKDNLCDSVAELIQVNWLEVKGTLNLAKHKDALSNSKVFEIVYHIKFNIDAFGWSKAPVLFELVTPDGHREKRIEIMESYRKRSCEWLEIHGGEFKLPQDMKGEVEFGISETESHWWKGGMIFAGVSIKPKMDTQN</sequence>
<dbReference type="PANTHER" id="PTHR48478">
    <property type="entry name" value="LECTIN-LIKE"/>
    <property type="match status" value="1"/>
</dbReference>
<gene>
    <name evidence="1" type="ORF">GSMUA_08150.1</name>
</gene>
<name>A0A804L8P5_MUSAM</name>
<dbReference type="Gramene" id="Ma11_t16890.2">
    <property type="protein sequence ID" value="Ma11_p16890.2"/>
    <property type="gene ID" value="Ma11_g16890"/>
</dbReference>
<proteinExistence type="predicted"/>
<dbReference type="Proteomes" id="UP000012960">
    <property type="component" value="Unplaced"/>
</dbReference>